<dbReference type="GO" id="GO:0006351">
    <property type="term" value="P:DNA-templated transcription"/>
    <property type="evidence" value="ECO:0007669"/>
    <property type="project" value="TreeGrafter"/>
</dbReference>
<evidence type="ECO:0000256" key="5">
    <source>
        <dbReference type="ARBA" id="ARBA00054626"/>
    </source>
</evidence>
<evidence type="ECO:0000256" key="3">
    <source>
        <dbReference type="ARBA" id="ARBA00023125"/>
    </source>
</evidence>
<dbReference type="GO" id="GO:0003700">
    <property type="term" value="F:DNA-binding transcription factor activity"/>
    <property type="evidence" value="ECO:0007669"/>
    <property type="project" value="InterPro"/>
</dbReference>
<dbReference type="AlphaFoldDB" id="A0A7W6BDG3"/>
<sequence>MFECLFPASNNGVDKANRIGNEGAVCNSVSVCVKAILIQRKREYRSPMASTRADLADLEAFVAIARAGGFRKAAAIRGVSGSALSHSIRGLENRLGVRLFHRTSRSISLTAAGEVLLAELEPRFLGIQAAIDLLDSFRSGPSGRVRVNTLRDAAQLLIAPRMPSFRRSYPDVEIEISVDDRFIDMVAEGFDAGIRYGGTVPEGMIASRLTPELEWVVVGSPAYLNERGRPERPTDLLKHECIRIRTGTDHVYKWELGNGDCMVALDVPGLLTLGDSELSIRMAEEGCGLFYCLRARVEDKLAAGVLEVVLPDWTSNGPGFHAYYVSHRQVPSALRTFLDHLKAPISDV</sequence>
<protein>
    <recommendedName>
        <fullName evidence="6">HTH-type transcriptional regulator TtuA</fullName>
    </recommendedName>
    <alternativeName>
        <fullName evidence="7">Tartrate utilization transcriptional regulator</fullName>
    </alternativeName>
</protein>
<name>A0A7W6BDG3_9HYPH</name>
<dbReference type="CDD" id="cd08474">
    <property type="entry name" value="PBP2_CrgA_like_5"/>
    <property type="match status" value="1"/>
</dbReference>
<evidence type="ECO:0000256" key="6">
    <source>
        <dbReference type="ARBA" id="ARBA00067332"/>
    </source>
</evidence>
<reference evidence="9 10" key="1">
    <citation type="submission" date="2020-08" db="EMBL/GenBank/DDBJ databases">
        <title>Genomic Encyclopedia of Type Strains, Phase IV (KMG-IV): sequencing the most valuable type-strain genomes for metagenomic binning, comparative biology and taxonomic classification.</title>
        <authorList>
            <person name="Goeker M."/>
        </authorList>
    </citation>
    <scope>NUCLEOTIDE SEQUENCE [LARGE SCALE GENOMIC DNA]</scope>
    <source>
        <strain evidence="9 10">DSM 19331</strain>
    </source>
</reference>
<dbReference type="InterPro" id="IPR005119">
    <property type="entry name" value="LysR_subst-bd"/>
</dbReference>
<dbReference type="PANTHER" id="PTHR30537">
    <property type="entry name" value="HTH-TYPE TRANSCRIPTIONAL REGULATOR"/>
    <property type="match status" value="1"/>
</dbReference>
<comment type="caution">
    <text evidence="9">The sequence shown here is derived from an EMBL/GenBank/DDBJ whole genome shotgun (WGS) entry which is preliminary data.</text>
</comment>
<dbReference type="SUPFAM" id="SSF46785">
    <property type="entry name" value="Winged helix' DNA-binding domain"/>
    <property type="match status" value="1"/>
</dbReference>
<keyword evidence="2" id="KW-0805">Transcription regulation</keyword>
<feature type="domain" description="HTH lysR-type" evidence="8">
    <location>
        <begin position="54"/>
        <end position="110"/>
    </location>
</feature>
<comment type="similarity">
    <text evidence="1">Belongs to the LysR transcriptional regulatory family.</text>
</comment>
<evidence type="ECO:0000256" key="4">
    <source>
        <dbReference type="ARBA" id="ARBA00023163"/>
    </source>
</evidence>
<evidence type="ECO:0000313" key="9">
    <source>
        <dbReference type="EMBL" id="MBB3917129.1"/>
    </source>
</evidence>
<comment type="function">
    <text evidence="5">Transcriptional regulator of the ttuABCDE tartrate utilization operon.</text>
</comment>
<dbReference type="EMBL" id="JACIDG010000012">
    <property type="protein sequence ID" value="MBB3917129.1"/>
    <property type="molecule type" value="Genomic_DNA"/>
</dbReference>
<evidence type="ECO:0000259" key="8">
    <source>
        <dbReference type="PROSITE" id="PS50931"/>
    </source>
</evidence>
<accession>A0A7W6BDG3</accession>
<evidence type="ECO:0000256" key="1">
    <source>
        <dbReference type="ARBA" id="ARBA00009437"/>
    </source>
</evidence>
<dbReference type="InterPro" id="IPR058163">
    <property type="entry name" value="LysR-type_TF_proteobact-type"/>
</dbReference>
<dbReference type="Gene3D" id="3.40.190.290">
    <property type="match status" value="1"/>
</dbReference>
<dbReference type="GO" id="GO:0043565">
    <property type="term" value="F:sequence-specific DNA binding"/>
    <property type="evidence" value="ECO:0007669"/>
    <property type="project" value="TreeGrafter"/>
</dbReference>
<gene>
    <name evidence="9" type="ORF">GGQ65_004445</name>
</gene>
<keyword evidence="4" id="KW-0804">Transcription</keyword>
<organism evidence="9 10">
    <name type="scientific">Rhizobium fabae</name>
    <dbReference type="NCBI Taxonomy" id="573179"/>
    <lineage>
        <taxon>Bacteria</taxon>
        <taxon>Pseudomonadati</taxon>
        <taxon>Pseudomonadota</taxon>
        <taxon>Alphaproteobacteria</taxon>
        <taxon>Hyphomicrobiales</taxon>
        <taxon>Rhizobiaceae</taxon>
        <taxon>Rhizobium/Agrobacterium group</taxon>
        <taxon>Rhizobium</taxon>
    </lineage>
</organism>
<evidence type="ECO:0000256" key="7">
    <source>
        <dbReference type="ARBA" id="ARBA00083243"/>
    </source>
</evidence>
<dbReference type="Pfam" id="PF03466">
    <property type="entry name" value="LysR_substrate"/>
    <property type="match status" value="1"/>
</dbReference>
<dbReference type="Gene3D" id="1.10.10.10">
    <property type="entry name" value="Winged helix-like DNA-binding domain superfamily/Winged helix DNA-binding domain"/>
    <property type="match status" value="1"/>
</dbReference>
<keyword evidence="3 9" id="KW-0238">DNA-binding</keyword>
<dbReference type="InterPro" id="IPR000847">
    <property type="entry name" value="LysR_HTH_N"/>
</dbReference>
<dbReference type="FunFam" id="1.10.10.10:FF:000001">
    <property type="entry name" value="LysR family transcriptional regulator"/>
    <property type="match status" value="1"/>
</dbReference>
<dbReference type="PANTHER" id="PTHR30537:SF1">
    <property type="entry name" value="HTH-TYPE TRANSCRIPTIONAL REGULATOR PGRR"/>
    <property type="match status" value="1"/>
</dbReference>
<dbReference type="Proteomes" id="UP000545490">
    <property type="component" value="Unassembled WGS sequence"/>
</dbReference>
<dbReference type="InterPro" id="IPR036388">
    <property type="entry name" value="WH-like_DNA-bd_sf"/>
</dbReference>
<dbReference type="Pfam" id="PF00126">
    <property type="entry name" value="HTH_1"/>
    <property type="match status" value="1"/>
</dbReference>
<evidence type="ECO:0000256" key="2">
    <source>
        <dbReference type="ARBA" id="ARBA00023015"/>
    </source>
</evidence>
<dbReference type="SUPFAM" id="SSF53850">
    <property type="entry name" value="Periplasmic binding protein-like II"/>
    <property type="match status" value="1"/>
</dbReference>
<dbReference type="InterPro" id="IPR036390">
    <property type="entry name" value="WH_DNA-bd_sf"/>
</dbReference>
<evidence type="ECO:0000313" key="10">
    <source>
        <dbReference type="Proteomes" id="UP000545490"/>
    </source>
</evidence>
<proteinExistence type="inferred from homology"/>
<dbReference type="PROSITE" id="PS50931">
    <property type="entry name" value="HTH_LYSR"/>
    <property type="match status" value="1"/>
</dbReference>